<feature type="chain" id="PRO_5028438493" evidence="8">
    <location>
        <begin position="20"/>
        <end position="672"/>
    </location>
</feature>
<dbReference type="InterPro" id="IPR032675">
    <property type="entry name" value="LRR_dom_sf"/>
</dbReference>
<evidence type="ECO:0000256" key="8">
    <source>
        <dbReference type="SAM" id="SignalP"/>
    </source>
</evidence>
<keyword evidence="4" id="KW-1015">Disulfide bond</keyword>
<dbReference type="Ensembl" id="ENSOANT00000005820.2">
    <property type="protein sequence ID" value="ENSOANP00000005818.2"/>
    <property type="gene ID" value="ENSOANG00000003667.3"/>
</dbReference>
<evidence type="ECO:0000259" key="9">
    <source>
        <dbReference type="PROSITE" id="PS50835"/>
    </source>
</evidence>
<dbReference type="FunCoup" id="F7E724">
    <property type="interactions" value="1"/>
</dbReference>
<dbReference type="InterPro" id="IPR036179">
    <property type="entry name" value="Ig-like_dom_sf"/>
</dbReference>
<accession>F7E724</accession>
<dbReference type="GO" id="GO:0010467">
    <property type="term" value="P:gene expression"/>
    <property type="evidence" value="ECO:0007669"/>
    <property type="project" value="Ensembl"/>
</dbReference>
<dbReference type="InterPro" id="IPR050467">
    <property type="entry name" value="LRFN"/>
</dbReference>
<dbReference type="FunFam" id="2.60.40.10:FF:000744">
    <property type="entry name" value="Leucine rich repeat, Ig-like and transmembrane domains 1"/>
    <property type="match status" value="1"/>
</dbReference>
<reference evidence="11" key="3">
    <citation type="submission" date="2025-09" db="UniProtKB">
        <authorList>
            <consortium name="Ensembl"/>
        </authorList>
    </citation>
    <scope>IDENTIFICATION</scope>
    <source>
        <strain evidence="11">Glennie</strain>
    </source>
</reference>
<dbReference type="OMA" id="DMNEVPM"/>
<dbReference type="GeneTree" id="ENSGT00940000156627"/>
<dbReference type="Pfam" id="PF13855">
    <property type="entry name" value="LRR_8"/>
    <property type="match status" value="2"/>
</dbReference>
<evidence type="ECO:0000256" key="5">
    <source>
        <dbReference type="ARBA" id="ARBA00023319"/>
    </source>
</evidence>
<dbReference type="GO" id="GO:0040036">
    <property type="term" value="P:regulation of fibroblast growth factor receptor signaling pathway"/>
    <property type="evidence" value="ECO:0007669"/>
    <property type="project" value="Ensembl"/>
</dbReference>
<keyword evidence="7" id="KW-1133">Transmembrane helix</keyword>
<dbReference type="GO" id="GO:0045202">
    <property type="term" value="C:synapse"/>
    <property type="evidence" value="ECO:0007669"/>
    <property type="project" value="GOC"/>
</dbReference>
<dbReference type="InterPro" id="IPR003591">
    <property type="entry name" value="Leu-rich_rpt_typical-subtyp"/>
</dbReference>
<keyword evidence="12" id="KW-1185">Reference proteome</keyword>
<evidence type="ECO:0000259" key="10">
    <source>
        <dbReference type="PROSITE" id="PS50853"/>
    </source>
</evidence>
<evidence type="ECO:0000256" key="6">
    <source>
        <dbReference type="SAM" id="MobiDB-lite"/>
    </source>
</evidence>
<evidence type="ECO:0000256" key="1">
    <source>
        <dbReference type="ARBA" id="ARBA00022614"/>
    </source>
</evidence>
<dbReference type="PANTHER" id="PTHR45842">
    <property type="entry name" value="SYNAPTIC ADHESION-LIKE MOLECULE SALM"/>
    <property type="match status" value="1"/>
</dbReference>
<dbReference type="InterPro" id="IPR003599">
    <property type="entry name" value="Ig_sub"/>
</dbReference>
<evidence type="ECO:0000256" key="4">
    <source>
        <dbReference type="ARBA" id="ARBA00023157"/>
    </source>
</evidence>
<keyword evidence="7" id="KW-0812">Transmembrane</keyword>
<keyword evidence="1" id="KW-0433">Leucine-rich repeat</keyword>
<dbReference type="SUPFAM" id="SSF52058">
    <property type="entry name" value="L domain-like"/>
    <property type="match status" value="1"/>
</dbReference>
<keyword evidence="7" id="KW-0472">Membrane</keyword>
<dbReference type="GO" id="GO:0060386">
    <property type="term" value="P:synapse assembly involved in innervation"/>
    <property type="evidence" value="ECO:0007669"/>
    <property type="project" value="Ensembl"/>
</dbReference>
<feature type="domain" description="Ig-like" evidence="9">
    <location>
        <begin position="251"/>
        <end position="341"/>
    </location>
</feature>
<dbReference type="PROSITE" id="PS51450">
    <property type="entry name" value="LRR"/>
    <property type="match status" value="2"/>
</dbReference>
<dbReference type="OrthoDB" id="9229163at2759"/>
<dbReference type="InterPro" id="IPR001611">
    <property type="entry name" value="Leu-rich_rpt"/>
</dbReference>
<dbReference type="RefSeq" id="XP_028932171.1">
    <property type="nucleotide sequence ID" value="XM_029076338.2"/>
</dbReference>
<dbReference type="Bgee" id="ENSOANG00000003667">
    <property type="expression patterns" value="Expressed in testis and 2 other cell types or tissues"/>
</dbReference>
<dbReference type="Gene3D" id="2.60.40.10">
    <property type="entry name" value="Immunoglobulins"/>
    <property type="match status" value="2"/>
</dbReference>
<dbReference type="SMART" id="SM00409">
    <property type="entry name" value="IG"/>
    <property type="match status" value="1"/>
</dbReference>
<gene>
    <name evidence="11" type="primary">LRIT3</name>
</gene>
<evidence type="ECO:0000256" key="3">
    <source>
        <dbReference type="ARBA" id="ARBA00022737"/>
    </source>
</evidence>
<name>F7E724_ORNAN</name>
<dbReference type="SMART" id="SM00408">
    <property type="entry name" value="IGc2"/>
    <property type="match status" value="1"/>
</dbReference>
<dbReference type="InterPro" id="IPR036116">
    <property type="entry name" value="FN3_sf"/>
</dbReference>
<dbReference type="InterPro" id="IPR003961">
    <property type="entry name" value="FN3_dom"/>
</dbReference>
<feature type="transmembrane region" description="Helical" evidence="7">
    <location>
        <begin position="573"/>
        <end position="597"/>
    </location>
</feature>
<dbReference type="InterPro" id="IPR007110">
    <property type="entry name" value="Ig-like_dom"/>
</dbReference>
<dbReference type="CDD" id="cd00063">
    <property type="entry name" value="FN3"/>
    <property type="match status" value="1"/>
</dbReference>
<dbReference type="PANTHER" id="PTHR45842:SF8">
    <property type="entry name" value="LEUCINE-RICH REPEAT, IMMUNOGLOBULIN-LIKE DOMAIN AND TRANSMEMBRANE DOMAIN-CONTAINING PROTEIN 3"/>
    <property type="match status" value="1"/>
</dbReference>
<dbReference type="PROSITE" id="PS50853">
    <property type="entry name" value="FN3"/>
    <property type="match status" value="1"/>
</dbReference>
<dbReference type="GO" id="GO:0008104">
    <property type="term" value="P:intracellular protein localization"/>
    <property type="evidence" value="ECO:0007669"/>
    <property type="project" value="Ensembl"/>
</dbReference>
<feature type="compositionally biased region" description="Basic and acidic residues" evidence="6">
    <location>
        <begin position="359"/>
        <end position="377"/>
    </location>
</feature>
<dbReference type="CDD" id="cd00096">
    <property type="entry name" value="Ig"/>
    <property type="match status" value="1"/>
</dbReference>
<keyword evidence="3" id="KW-0677">Repeat</keyword>
<organism evidence="11 12">
    <name type="scientific">Ornithorhynchus anatinus</name>
    <name type="common">Duckbill platypus</name>
    <dbReference type="NCBI Taxonomy" id="9258"/>
    <lineage>
        <taxon>Eukaryota</taxon>
        <taxon>Metazoa</taxon>
        <taxon>Chordata</taxon>
        <taxon>Craniata</taxon>
        <taxon>Vertebrata</taxon>
        <taxon>Euteleostomi</taxon>
        <taxon>Mammalia</taxon>
        <taxon>Monotremata</taxon>
        <taxon>Ornithorhynchidae</taxon>
        <taxon>Ornithorhynchus</taxon>
    </lineage>
</organism>
<feature type="signal peptide" evidence="8">
    <location>
        <begin position="1"/>
        <end position="19"/>
    </location>
</feature>
<sequence>MLLFPYLCIALGFIDEADGFCPTECTCIAHGTGTRSVLCNDPDMYEIPTNVPVDTVKLRIEKTAIRRLPTEAFYYLVDLKYLWIAYSSVTGVDTGSFYNLGRLRELRLDGNLLATFPWESLLEMPNLRTLDLHNNKLVSLPPQASRFLKNLTYLDVSSNRLTTLPPDLLDVWPPFSESASGGVQALPPPRIVLGLQDNPWFCDCRLSKVIELSKTIDSTIVLLDPLLICGGPESLAGISFQKAELEQCLRPSVMTSATKITSPLGSNVLLRCDATGYPTPQLIWIRSDNLPVNYPVIQETPEEGVRWSIISLTGISYKDAGEYRCKAENLAGMSEAAVTVTVVGVITTTPSPRRYGRRFGADGRSPPREEAKQEAEKTSSVPKSLSPPASSFSSSSLPISSSSSTSATPTPVTAETPSSTETASRRPPKTSPRGEEQLESIPSGNQLAPGSASEEEEERELPNSAAASSDGPNVAVKNLKVVSETDERVTLTWRASGTTDSPAVTVFYSRYGEGDMLPLSTDPSKSKITIDGLKPGIRYVACVCPRGAAPRKDQCVIFSTDQMNEESGGPVSLLAVASGIACVLVLPLIFVLLYKVFQLQRKPKSGREEDLERESYIQFETLSVKPRPFGEGGELWTRREPDESQRLLLCSRLSVDSQMTCKSETARSHYYC</sequence>
<dbReference type="GO" id="GO:0099536">
    <property type="term" value="P:synaptic signaling"/>
    <property type="evidence" value="ECO:0007669"/>
    <property type="project" value="Ensembl"/>
</dbReference>
<evidence type="ECO:0000313" key="12">
    <source>
        <dbReference type="Proteomes" id="UP000002279"/>
    </source>
</evidence>
<reference evidence="11 12" key="1">
    <citation type="journal article" date="2008" name="Nature">
        <title>Genome analysis of the platypus reveals unique signatures of evolution.</title>
        <authorList>
            <person name="Warren W.C."/>
            <person name="Hillier L.W."/>
            <person name="Marshall Graves J.A."/>
            <person name="Birney E."/>
            <person name="Ponting C.P."/>
            <person name="Grutzner F."/>
            <person name="Belov K."/>
            <person name="Miller W."/>
            <person name="Clarke L."/>
            <person name="Chinwalla A.T."/>
            <person name="Yang S.P."/>
            <person name="Heger A."/>
            <person name="Locke D.P."/>
            <person name="Miethke P."/>
            <person name="Waters P.D."/>
            <person name="Veyrunes F."/>
            <person name="Fulton L."/>
            <person name="Fulton B."/>
            <person name="Graves T."/>
            <person name="Wallis J."/>
            <person name="Puente X.S."/>
            <person name="Lopez-Otin C."/>
            <person name="Ordonez G.R."/>
            <person name="Eichler E.E."/>
            <person name="Chen L."/>
            <person name="Cheng Z."/>
            <person name="Deakin J.E."/>
            <person name="Alsop A."/>
            <person name="Thompson K."/>
            <person name="Kirby P."/>
            <person name="Papenfuss A.T."/>
            <person name="Wakefield M.J."/>
            <person name="Olender T."/>
            <person name="Lancet D."/>
            <person name="Huttley G.A."/>
            <person name="Smit A.F."/>
            <person name="Pask A."/>
            <person name="Temple-Smith P."/>
            <person name="Batzer M.A."/>
            <person name="Walker J.A."/>
            <person name="Konkel M.K."/>
            <person name="Harris R.S."/>
            <person name="Whittington C.M."/>
            <person name="Wong E.S."/>
            <person name="Gemmell N.J."/>
            <person name="Buschiazzo E."/>
            <person name="Vargas Jentzsch I.M."/>
            <person name="Merkel A."/>
            <person name="Schmitz J."/>
            <person name="Zemann A."/>
            <person name="Churakov G."/>
            <person name="Kriegs J.O."/>
            <person name="Brosius J."/>
            <person name="Murchison E.P."/>
            <person name="Sachidanandam R."/>
            <person name="Smith C."/>
            <person name="Hannon G.J."/>
            <person name="Tsend-Ayush E."/>
            <person name="McMillan D."/>
            <person name="Attenborough R."/>
            <person name="Rens W."/>
            <person name="Ferguson-Smith M."/>
            <person name="Lefevre C.M."/>
            <person name="Sharp J.A."/>
            <person name="Nicholas K.R."/>
            <person name="Ray D.A."/>
            <person name="Kube M."/>
            <person name="Reinhardt R."/>
            <person name="Pringle T.H."/>
            <person name="Taylor J."/>
            <person name="Jones R.C."/>
            <person name="Nixon B."/>
            <person name="Dacheux J.L."/>
            <person name="Niwa H."/>
            <person name="Sekita Y."/>
            <person name="Huang X."/>
            <person name="Stark A."/>
            <person name="Kheradpour P."/>
            <person name="Kellis M."/>
            <person name="Flicek P."/>
            <person name="Chen Y."/>
            <person name="Webber C."/>
            <person name="Hardison R."/>
            <person name="Nelson J."/>
            <person name="Hallsworth-Pepin K."/>
            <person name="Delehaunty K."/>
            <person name="Markovic C."/>
            <person name="Minx P."/>
            <person name="Feng Y."/>
            <person name="Kremitzki C."/>
            <person name="Mitreva M."/>
            <person name="Glasscock J."/>
            <person name="Wylie T."/>
            <person name="Wohldmann P."/>
            <person name="Thiru P."/>
            <person name="Nhan M.N."/>
            <person name="Pohl C.S."/>
            <person name="Smith S.M."/>
            <person name="Hou S."/>
            <person name="Nefedov M."/>
            <person name="de Jong P.J."/>
            <person name="Renfree M.B."/>
            <person name="Mardis E.R."/>
            <person name="Wilson R.K."/>
        </authorList>
    </citation>
    <scope>NUCLEOTIDE SEQUENCE [LARGE SCALE GENOMIC DNA]</scope>
    <source>
        <strain evidence="11 12">Glennie</strain>
    </source>
</reference>
<dbReference type="GeneID" id="100074891"/>
<dbReference type="SMART" id="SM00369">
    <property type="entry name" value="LRR_TYP"/>
    <property type="match status" value="3"/>
</dbReference>
<dbReference type="InterPro" id="IPR003598">
    <property type="entry name" value="Ig_sub2"/>
</dbReference>
<dbReference type="InterPro" id="IPR013783">
    <property type="entry name" value="Ig-like_fold"/>
</dbReference>
<keyword evidence="2 8" id="KW-0732">Signal</keyword>
<protein>
    <submittedName>
        <fullName evidence="11">Leucine rich repeat, Ig-like and transmembrane domains 3</fullName>
    </submittedName>
</protein>
<dbReference type="InParanoid" id="F7E724"/>
<dbReference type="CTD" id="345193"/>
<dbReference type="Gene3D" id="3.80.10.10">
    <property type="entry name" value="Ribonuclease Inhibitor"/>
    <property type="match status" value="1"/>
</dbReference>
<dbReference type="GO" id="GO:0051286">
    <property type="term" value="C:cell tip"/>
    <property type="evidence" value="ECO:0007669"/>
    <property type="project" value="Ensembl"/>
</dbReference>
<dbReference type="GO" id="GO:0030425">
    <property type="term" value="C:dendrite"/>
    <property type="evidence" value="ECO:0007669"/>
    <property type="project" value="Ensembl"/>
</dbReference>
<dbReference type="AlphaFoldDB" id="F7E724"/>
<dbReference type="GO" id="GO:0009416">
    <property type="term" value="P:response to light stimulus"/>
    <property type="evidence" value="ECO:0007669"/>
    <property type="project" value="Ensembl"/>
</dbReference>
<evidence type="ECO:0000313" key="11">
    <source>
        <dbReference type="Ensembl" id="ENSOANP00000005818.2"/>
    </source>
</evidence>
<evidence type="ECO:0000256" key="2">
    <source>
        <dbReference type="ARBA" id="ARBA00022729"/>
    </source>
</evidence>
<keyword evidence="5" id="KW-0393">Immunoglobulin domain</keyword>
<feature type="domain" description="Fibronectin type-III" evidence="10">
    <location>
        <begin position="475"/>
        <end position="563"/>
    </location>
</feature>
<dbReference type="Proteomes" id="UP000002279">
    <property type="component" value="Chromosome 12"/>
</dbReference>
<proteinExistence type="predicted"/>
<evidence type="ECO:0000256" key="7">
    <source>
        <dbReference type="SAM" id="Phobius"/>
    </source>
</evidence>
<dbReference type="SUPFAM" id="SSF48726">
    <property type="entry name" value="Immunoglobulin"/>
    <property type="match status" value="1"/>
</dbReference>
<dbReference type="PROSITE" id="PS50835">
    <property type="entry name" value="IG_LIKE"/>
    <property type="match status" value="1"/>
</dbReference>
<reference evidence="11" key="2">
    <citation type="submission" date="2025-08" db="UniProtKB">
        <authorList>
            <consortium name="Ensembl"/>
        </authorList>
    </citation>
    <scope>IDENTIFICATION</scope>
    <source>
        <strain evidence="11">Glennie</strain>
    </source>
</reference>
<feature type="region of interest" description="Disordered" evidence="6">
    <location>
        <begin position="350"/>
        <end position="472"/>
    </location>
</feature>
<dbReference type="HOGENOM" id="CLU_019650_0_0_1"/>
<dbReference type="Pfam" id="PF13927">
    <property type="entry name" value="Ig_3"/>
    <property type="match status" value="1"/>
</dbReference>
<feature type="compositionally biased region" description="Low complexity" evidence="6">
    <location>
        <begin position="384"/>
        <end position="422"/>
    </location>
</feature>
<dbReference type="SUPFAM" id="SSF49265">
    <property type="entry name" value="Fibronectin type III"/>
    <property type="match status" value="1"/>
</dbReference>
<dbReference type="GO" id="GO:0007601">
    <property type="term" value="P:visual perception"/>
    <property type="evidence" value="ECO:0007669"/>
    <property type="project" value="Ensembl"/>
</dbReference>